<evidence type="ECO:0000259" key="1">
    <source>
        <dbReference type="Pfam" id="PF08241"/>
    </source>
</evidence>
<feature type="domain" description="Methyltransferase type 11" evidence="1">
    <location>
        <begin position="42"/>
        <end position="137"/>
    </location>
</feature>
<reference evidence="2 3" key="1">
    <citation type="submission" date="2019-12" db="EMBL/GenBank/DDBJ databases">
        <title>Genomic-based taxomic classification of the family Erythrobacteraceae.</title>
        <authorList>
            <person name="Xu L."/>
        </authorList>
    </citation>
    <scope>NUCLEOTIDE SEQUENCE [LARGE SCALE GENOMIC DNA]</scope>
    <source>
        <strain evidence="2 3">SW-109</strain>
    </source>
</reference>
<keyword evidence="2" id="KW-0808">Transferase</keyword>
<keyword evidence="2" id="KW-0489">Methyltransferase</keyword>
<dbReference type="PANTHER" id="PTHR45036">
    <property type="entry name" value="METHYLTRANSFERASE LIKE 7B"/>
    <property type="match status" value="1"/>
</dbReference>
<dbReference type="SUPFAM" id="SSF53335">
    <property type="entry name" value="S-adenosyl-L-methionine-dependent methyltransferases"/>
    <property type="match status" value="1"/>
</dbReference>
<name>A0A6I4V0B2_9SPHN</name>
<keyword evidence="3" id="KW-1185">Reference proteome</keyword>
<dbReference type="GO" id="GO:0008757">
    <property type="term" value="F:S-adenosylmethionine-dependent methyltransferase activity"/>
    <property type="evidence" value="ECO:0007669"/>
    <property type="project" value="InterPro"/>
</dbReference>
<organism evidence="2 3">
    <name type="scientific">Pontixanthobacter luteolus</name>
    <dbReference type="NCBI Taxonomy" id="295089"/>
    <lineage>
        <taxon>Bacteria</taxon>
        <taxon>Pseudomonadati</taxon>
        <taxon>Pseudomonadota</taxon>
        <taxon>Alphaproteobacteria</taxon>
        <taxon>Sphingomonadales</taxon>
        <taxon>Erythrobacteraceae</taxon>
        <taxon>Pontixanthobacter</taxon>
    </lineage>
</organism>
<evidence type="ECO:0000313" key="3">
    <source>
        <dbReference type="Proteomes" id="UP000471435"/>
    </source>
</evidence>
<proteinExistence type="predicted"/>
<dbReference type="Proteomes" id="UP000471435">
    <property type="component" value="Unassembled WGS sequence"/>
</dbReference>
<gene>
    <name evidence="2" type="ORF">GRI43_03785</name>
</gene>
<sequence>MGLQSWWDEHGVPRVIKFACGAPQIMKLRSQLVPMATGDVFEIGCGGGINQQFYNAAAIDSYCGIDPGAKLLEYTRQEAENKGWQADIRDGIGEDIPFSDESFDTVVCTFTMCSVQDQAQVVREMRRILRPGGKLLFLEHGRAPDQSVAKWQDRIEPVWKPIAGGCHLTRPITTAVREGGFETERLGEKYVPKTPRPVGWVEWGVGTKFGS</sequence>
<dbReference type="InterPro" id="IPR052356">
    <property type="entry name" value="Thiol_S-MT"/>
</dbReference>
<dbReference type="InterPro" id="IPR013216">
    <property type="entry name" value="Methyltransf_11"/>
</dbReference>
<dbReference type="CDD" id="cd02440">
    <property type="entry name" value="AdoMet_MTases"/>
    <property type="match status" value="1"/>
</dbReference>
<dbReference type="GO" id="GO:0032259">
    <property type="term" value="P:methylation"/>
    <property type="evidence" value="ECO:0007669"/>
    <property type="project" value="UniProtKB-KW"/>
</dbReference>
<dbReference type="AlphaFoldDB" id="A0A6I4V0B2"/>
<comment type="caution">
    <text evidence="2">The sequence shown here is derived from an EMBL/GenBank/DDBJ whole genome shotgun (WGS) entry which is preliminary data.</text>
</comment>
<dbReference type="EMBL" id="WTYP01000001">
    <property type="protein sequence ID" value="MXP46516.1"/>
    <property type="molecule type" value="Genomic_DNA"/>
</dbReference>
<dbReference type="Gene3D" id="3.40.50.150">
    <property type="entry name" value="Vaccinia Virus protein VP39"/>
    <property type="match status" value="1"/>
</dbReference>
<accession>A0A6I4V0B2</accession>
<dbReference type="Pfam" id="PF08241">
    <property type="entry name" value="Methyltransf_11"/>
    <property type="match status" value="1"/>
</dbReference>
<evidence type="ECO:0000313" key="2">
    <source>
        <dbReference type="EMBL" id="MXP46516.1"/>
    </source>
</evidence>
<protein>
    <submittedName>
        <fullName evidence="2">Methyltransferase domain-containing protein</fullName>
    </submittedName>
</protein>
<dbReference type="InterPro" id="IPR029063">
    <property type="entry name" value="SAM-dependent_MTases_sf"/>
</dbReference>
<dbReference type="PANTHER" id="PTHR45036:SF1">
    <property type="entry name" value="METHYLTRANSFERASE LIKE 7A"/>
    <property type="match status" value="1"/>
</dbReference>
<dbReference type="OrthoDB" id="9777830at2"/>